<dbReference type="InterPro" id="IPR003395">
    <property type="entry name" value="RecF/RecN/SMC_N"/>
</dbReference>
<dbReference type="SUPFAM" id="SSF52540">
    <property type="entry name" value="P-loop containing nucleoside triphosphate hydrolases"/>
    <property type="match status" value="2"/>
</dbReference>
<keyword evidence="9" id="KW-0175">Coiled coil</keyword>
<accession>A0A852X9Z8</accession>
<proteinExistence type="inferred from homology"/>
<evidence type="ECO:0000256" key="1">
    <source>
        <dbReference type="ARBA" id="ARBA00003618"/>
    </source>
</evidence>
<evidence type="ECO:0000256" key="4">
    <source>
        <dbReference type="ARBA" id="ARBA00022741"/>
    </source>
</evidence>
<keyword evidence="5" id="KW-0227">DNA damage</keyword>
<comment type="function">
    <text evidence="1">May be involved in recombinational repair of damaged DNA.</text>
</comment>
<evidence type="ECO:0000256" key="9">
    <source>
        <dbReference type="SAM" id="Coils"/>
    </source>
</evidence>
<dbReference type="GO" id="GO:0009432">
    <property type="term" value="P:SOS response"/>
    <property type="evidence" value="ECO:0007669"/>
    <property type="project" value="TreeGrafter"/>
</dbReference>
<feature type="domain" description="RecF/RecN/SMC N-terminal" evidence="11">
    <location>
        <begin position="3"/>
        <end position="557"/>
    </location>
</feature>
<dbReference type="InterPro" id="IPR004604">
    <property type="entry name" value="DNA_recomb/repair_RecN"/>
</dbReference>
<dbReference type="EMBL" id="JACBZX010000001">
    <property type="protein sequence ID" value="NYG38330.1"/>
    <property type="molecule type" value="Genomic_DNA"/>
</dbReference>
<keyword evidence="6" id="KW-0067">ATP-binding</keyword>
<evidence type="ECO:0000256" key="6">
    <source>
        <dbReference type="ARBA" id="ARBA00022840"/>
    </source>
</evidence>
<evidence type="ECO:0000313" key="13">
    <source>
        <dbReference type="Proteomes" id="UP000592181"/>
    </source>
</evidence>
<gene>
    <name evidence="12" type="ORF">BJY28_002799</name>
</gene>
<comment type="caution">
    <text evidence="12">The sequence shown here is derived from an EMBL/GenBank/DDBJ whole genome shotgun (WGS) entry which is preliminary data.</text>
</comment>
<protein>
    <recommendedName>
        <fullName evidence="3">DNA repair protein RecN</fullName>
    </recommendedName>
    <alternativeName>
        <fullName evidence="8">Recombination protein N</fullName>
    </alternativeName>
</protein>
<feature type="region of interest" description="Disordered" evidence="10">
    <location>
        <begin position="582"/>
        <end position="609"/>
    </location>
</feature>
<dbReference type="PANTHER" id="PTHR11059:SF0">
    <property type="entry name" value="DNA REPAIR PROTEIN RECN"/>
    <property type="match status" value="1"/>
</dbReference>
<dbReference type="PIRSF" id="PIRSF003128">
    <property type="entry name" value="RecN"/>
    <property type="match status" value="1"/>
</dbReference>
<evidence type="ECO:0000256" key="2">
    <source>
        <dbReference type="ARBA" id="ARBA00009441"/>
    </source>
</evidence>
<dbReference type="GO" id="GO:0043590">
    <property type="term" value="C:bacterial nucleoid"/>
    <property type="evidence" value="ECO:0007669"/>
    <property type="project" value="TreeGrafter"/>
</dbReference>
<dbReference type="AlphaFoldDB" id="A0A852X9Z8"/>
<evidence type="ECO:0000256" key="5">
    <source>
        <dbReference type="ARBA" id="ARBA00022763"/>
    </source>
</evidence>
<dbReference type="GO" id="GO:0006310">
    <property type="term" value="P:DNA recombination"/>
    <property type="evidence" value="ECO:0007669"/>
    <property type="project" value="InterPro"/>
</dbReference>
<dbReference type="InterPro" id="IPR027417">
    <property type="entry name" value="P-loop_NTPase"/>
</dbReference>
<comment type="similarity">
    <text evidence="2">Belongs to the RecN family.</text>
</comment>
<keyword evidence="7" id="KW-0234">DNA repair</keyword>
<keyword evidence="13" id="KW-1185">Reference proteome</keyword>
<reference evidence="12 13" key="1">
    <citation type="submission" date="2020-07" db="EMBL/GenBank/DDBJ databases">
        <title>Sequencing the genomes of 1000 actinobacteria strains.</title>
        <authorList>
            <person name="Klenk H.-P."/>
        </authorList>
    </citation>
    <scope>NUCLEOTIDE SEQUENCE [LARGE SCALE GENOMIC DNA]</scope>
    <source>
        <strain evidence="12 13">DSM 24723</strain>
    </source>
</reference>
<organism evidence="12 13">
    <name type="scientific">Janibacter alkaliphilus</name>
    <dbReference type="NCBI Taxonomy" id="1069963"/>
    <lineage>
        <taxon>Bacteria</taxon>
        <taxon>Bacillati</taxon>
        <taxon>Actinomycetota</taxon>
        <taxon>Actinomycetes</taxon>
        <taxon>Micrococcales</taxon>
        <taxon>Intrasporangiaceae</taxon>
        <taxon>Janibacter</taxon>
    </lineage>
</organism>
<dbReference type="Pfam" id="PF02463">
    <property type="entry name" value="SMC_N"/>
    <property type="match status" value="1"/>
</dbReference>
<evidence type="ECO:0000313" key="12">
    <source>
        <dbReference type="EMBL" id="NYG38330.1"/>
    </source>
</evidence>
<dbReference type="Proteomes" id="UP000592181">
    <property type="component" value="Unassembled WGS sequence"/>
</dbReference>
<keyword evidence="4" id="KW-0547">Nucleotide-binding</keyword>
<sequence length="609" mass="63374">MLRELHIRDLGVIDEARIEPHPGLTVVTGETGAGKTMVVSGLSLVLGGKADAELVRAGSESALVEADLDLPEGHPALVRAQEAGADVEAGELLLARTLAAGARSRAHVGGRRVPAGLLAELGQDLVAVHGQADQWRLTRPAQHRAVVDAVGAADLDEPRAKVADLVARWRASTDELAGLVADERSRMQEIDRLEHQLTQIDAVEPVPGEDEELAASEDRLAHAEQLQAATGTAHRRLSDPDALDGADVVGQLAAATAELAAVSAPDPRLQELHDRLAEIGVLAADVAADLSSYAADVDVDPARLGEVQARRAAITDLVRRYGPDVDAVLAHRDQAREQLTRLTGADARIDALREEVEVLTARLTTAVDRLSAGRAQVATALADAICTELAALAMPKARVEIEVTPDTADDGDPLALATPDGRHLRVGAEGADHVEIRIAANPGSTPRTVARAASGGELSRIMLAIEVAAAGAGAAGTDDASTGDARAAAARAAGPGARPTFVFDEVDAGVGGRAGLDVGARLARLARSSQVIVVTHLAQVAAHADRHLVVRKTDDGHVTSSDIAPVEGEERLRELARMMGGDDQGAALDHAQELLEASQERAGRTTRTG</sequence>
<feature type="compositionally biased region" description="Basic and acidic residues" evidence="10">
    <location>
        <begin position="590"/>
        <end position="603"/>
    </location>
</feature>
<dbReference type="RefSeq" id="WP_179463544.1">
    <property type="nucleotide sequence ID" value="NZ_JACBZX010000001.1"/>
</dbReference>
<dbReference type="Gene3D" id="3.40.50.300">
    <property type="entry name" value="P-loop containing nucleotide triphosphate hydrolases"/>
    <property type="match status" value="2"/>
</dbReference>
<dbReference type="PANTHER" id="PTHR11059">
    <property type="entry name" value="DNA REPAIR PROTEIN RECN"/>
    <property type="match status" value="1"/>
</dbReference>
<dbReference type="GO" id="GO:0006281">
    <property type="term" value="P:DNA repair"/>
    <property type="evidence" value="ECO:0007669"/>
    <property type="project" value="UniProtKB-KW"/>
</dbReference>
<evidence type="ECO:0000256" key="3">
    <source>
        <dbReference type="ARBA" id="ARBA00021315"/>
    </source>
</evidence>
<evidence type="ECO:0000259" key="11">
    <source>
        <dbReference type="Pfam" id="PF02463"/>
    </source>
</evidence>
<name>A0A852X9Z8_9MICO</name>
<evidence type="ECO:0000256" key="8">
    <source>
        <dbReference type="ARBA" id="ARBA00033408"/>
    </source>
</evidence>
<evidence type="ECO:0000256" key="10">
    <source>
        <dbReference type="SAM" id="MobiDB-lite"/>
    </source>
</evidence>
<dbReference type="GO" id="GO:0005524">
    <property type="term" value="F:ATP binding"/>
    <property type="evidence" value="ECO:0007669"/>
    <property type="project" value="UniProtKB-KW"/>
</dbReference>
<evidence type="ECO:0000256" key="7">
    <source>
        <dbReference type="ARBA" id="ARBA00023204"/>
    </source>
</evidence>
<dbReference type="CDD" id="cd03241">
    <property type="entry name" value="ABC_RecN"/>
    <property type="match status" value="1"/>
</dbReference>
<feature type="coiled-coil region" evidence="9">
    <location>
        <begin position="342"/>
        <end position="369"/>
    </location>
</feature>